<dbReference type="InterPro" id="IPR014189">
    <property type="entry name" value="Quinone_OxRdtase_PIG3"/>
</dbReference>
<dbReference type="Pfam" id="PF13602">
    <property type="entry name" value="ADH_zinc_N_2"/>
    <property type="match status" value="1"/>
</dbReference>
<dbReference type="InterPro" id="IPR020843">
    <property type="entry name" value="ER"/>
</dbReference>
<dbReference type="SMART" id="SM00829">
    <property type="entry name" value="PKS_ER"/>
    <property type="match status" value="1"/>
</dbReference>
<comment type="caution">
    <text evidence="4">The sequence shown here is derived from an EMBL/GenBank/DDBJ whole genome shotgun (WGS) entry which is preliminary data.</text>
</comment>
<evidence type="ECO:0000256" key="1">
    <source>
        <dbReference type="ARBA" id="ARBA00022857"/>
    </source>
</evidence>
<dbReference type="EMBL" id="BOVK01000067">
    <property type="protein sequence ID" value="GIQ71023.1"/>
    <property type="molecule type" value="Genomic_DNA"/>
</dbReference>
<dbReference type="GO" id="GO:0048038">
    <property type="term" value="F:quinone binding"/>
    <property type="evidence" value="ECO:0007669"/>
    <property type="project" value="TreeGrafter"/>
</dbReference>
<reference evidence="4" key="1">
    <citation type="submission" date="2021-04" db="EMBL/GenBank/DDBJ databases">
        <title>Draft genome sequence of Xylanibacillus composti strain K13.</title>
        <authorList>
            <person name="Uke A."/>
            <person name="Chhe C."/>
            <person name="Baramee S."/>
            <person name="Kosugi A."/>
        </authorList>
    </citation>
    <scope>NUCLEOTIDE SEQUENCE</scope>
    <source>
        <strain evidence="4">K13</strain>
    </source>
</reference>
<protein>
    <submittedName>
        <fullName evidence="4">NAD(P)H quinone oxidoreductase</fullName>
    </submittedName>
</protein>
<feature type="domain" description="Enoyl reductase (ER)" evidence="3">
    <location>
        <begin position="10"/>
        <end position="324"/>
    </location>
</feature>
<sequence length="332" mass="36413">MRAVLVKEKGGPEQLYLGETLTPQPSPGELLVRVKATALNRADLLQRRGLYPPPQGASPILGLEMAGEVVETGEHASKWQVGDRVCALLPGGGYAEYVTIPEGMAMPIPPAFSYEEAAAIPEVWLTAYLNLYWLGGLGRGCRVLVHAGASGVGTAAIQLIREAGGLCWVTAGSERKLERCRELGAEDGWNYRNGSFAPWLAEQVPEGVHIVMDFIGASYLQDNLEALAVDGRLILIGTMGGGIYEGPLNLGHMLMKRLQVLGTNLRMRDTAEKIRLSQEFSDYAMPLFEKGTLKPVIDRVYDWREAAEAHRYMERNENIGKIILQVDKPNEL</sequence>
<dbReference type="InterPro" id="IPR011032">
    <property type="entry name" value="GroES-like_sf"/>
</dbReference>
<dbReference type="NCBIfam" id="TIGR02824">
    <property type="entry name" value="quinone_pig3"/>
    <property type="match status" value="1"/>
</dbReference>
<evidence type="ECO:0000256" key="2">
    <source>
        <dbReference type="ARBA" id="ARBA00023002"/>
    </source>
</evidence>
<evidence type="ECO:0000313" key="4">
    <source>
        <dbReference type="EMBL" id="GIQ71023.1"/>
    </source>
</evidence>
<keyword evidence="5" id="KW-1185">Reference proteome</keyword>
<dbReference type="GO" id="GO:0003960">
    <property type="term" value="F:quinone reductase (NADPH) activity"/>
    <property type="evidence" value="ECO:0007669"/>
    <property type="project" value="TreeGrafter"/>
</dbReference>
<name>A0A8J4H4W8_9BACL</name>
<dbReference type="AlphaFoldDB" id="A0A8J4H4W8"/>
<dbReference type="RefSeq" id="WP_213413830.1">
    <property type="nucleotide sequence ID" value="NZ_BOVK01000067.1"/>
</dbReference>
<dbReference type="GO" id="GO:0070402">
    <property type="term" value="F:NADPH binding"/>
    <property type="evidence" value="ECO:0007669"/>
    <property type="project" value="TreeGrafter"/>
</dbReference>
<organism evidence="4 5">
    <name type="scientific">Xylanibacillus composti</name>
    <dbReference type="NCBI Taxonomy" id="1572762"/>
    <lineage>
        <taxon>Bacteria</taxon>
        <taxon>Bacillati</taxon>
        <taxon>Bacillota</taxon>
        <taxon>Bacilli</taxon>
        <taxon>Bacillales</taxon>
        <taxon>Paenibacillaceae</taxon>
        <taxon>Xylanibacillus</taxon>
    </lineage>
</organism>
<evidence type="ECO:0000259" key="3">
    <source>
        <dbReference type="SMART" id="SM00829"/>
    </source>
</evidence>
<dbReference type="Gene3D" id="3.90.180.10">
    <property type="entry name" value="Medium-chain alcohol dehydrogenases, catalytic domain"/>
    <property type="match status" value="1"/>
</dbReference>
<dbReference type="CDD" id="cd05276">
    <property type="entry name" value="p53_inducible_oxidoreductase"/>
    <property type="match status" value="1"/>
</dbReference>
<keyword evidence="2" id="KW-0560">Oxidoreductase</keyword>
<dbReference type="PANTHER" id="PTHR48106:SF18">
    <property type="entry name" value="QUINONE OXIDOREDUCTASE PIG3"/>
    <property type="match status" value="1"/>
</dbReference>
<gene>
    <name evidence="4" type="ORF">XYCOK13_38470</name>
</gene>
<proteinExistence type="predicted"/>
<dbReference type="InterPro" id="IPR036291">
    <property type="entry name" value="NAD(P)-bd_dom_sf"/>
</dbReference>
<dbReference type="SUPFAM" id="SSF50129">
    <property type="entry name" value="GroES-like"/>
    <property type="match status" value="1"/>
</dbReference>
<accession>A0A8J4H4W8</accession>
<dbReference type="Pfam" id="PF08240">
    <property type="entry name" value="ADH_N"/>
    <property type="match status" value="1"/>
</dbReference>
<dbReference type="Gene3D" id="3.40.50.720">
    <property type="entry name" value="NAD(P)-binding Rossmann-like Domain"/>
    <property type="match status" value="1"/>
</dbReference>
<keyword evidence="1" id="KW-0521">NADP</keyword>
<evidence type="ECO:0000313" key="5">
    <source>
        <dbReference type="Proteomes" id="UP000677918"/>
    </source>
</evidence>
<dbReference type="Proteomes" id="UP000677918">
    <property type="component" value="Unassembled WGS sequence"/>
</dbReference>
<dbReference type="InterPro" id="IPR013154">
    <property type="entry name" value="ADH-like_N"/>
</dbReference>
<dbReference type="PANTHER" id="PTHR48106">
    <property type="entry name" value="QUINONE OXIDOREDUCTASE PIG3-RELATED"/>
    <property type="match status" value="1"/>
</dbReference>
<dbReference type="SUPFAM" id="SSF51735">
    <property type="entry name" value="NAD(P)-binding Rossmann-fold domains"/>
    <property type="match status" value="1"/>
</dbReference>